<evidence type="ECO:0000256" key="1">
    <source>
        <dbReference type="ARBA" id="ARBA00023015"/>
    </source>
</evidence>
<dbReference type="Pfam" id="PF12833">
    <property type="entry name" value="HTH_18"/>
    <property type="match status" value="1"/>
</dbReference>
<dbReference type="PANTHER" id="PTHR43280">
    <property type="entry name" value="ARAC-FAMILY TRANSCRIPTIONAL REGULATOR"/>
    <property type="match status" value="1"/>
</dbReference>
<gene>
    <name evidence="5" type="ORF">C5745_10225</name>
</gene>
<keyword evidence="1" id="KW-0805">Transcription regulation</keyword>
<proteinExistence type="predicted"/>
<feature type="domain" description="HTH araC/xylS-type" evidence="4">
    <location>
        <begin position="148"/>
        <end position="247"/>
    </location>
</feature>
<dbReference type="PANTHER" id="PTHR43280:SF2">
    <property type="entry name" value="HTH-TYPE TRANSCRIPTIONAL REGULATOR EXSA"/>
    <property type="match status" value="1"/>
</dbReference>
<evidence type="ECO:0000256" key="3">
    <source>
        <dbReference type="ARBA" id="ARBA00023163"/>
    </source>
</evidence>
<keyword evidence="2" id="KW-0238">DNA-binding</keyword>
<dbReference type="Pfam" id="PF20240">
    <property type="entry name" value="DUF6597"/>
    <property type="match status" value="1"/>
</dbReference>
<keyword evidence="3" id="KW-0804">Transcription</keyword>
<dbReference type="InterPro" id="IPR046532">
    <property type="entry name" value="DUF6597"/>
</dbReference>
<dbReference type="PROSITE" id="PS01124">
    <property type="entry name" value="HTH_ARAC_FAMILY_2"/>
    <property type="match status" value="1"/>
</dbReference>
<sequence length="260" mass="30306">MYYQKIVPMKPLQDYIRYFWVLEDIGDKTFKIIPDGLPGLIFQEKANLFLDNEQQTLPQMFLYGQTTYHSEQKAIGNFKNIGVYLQPTALKTIFNIDAFELTNQHISIDCLTAGPILEQLVDAVSVPDKIEIISRFFLQRIQQAGLYAEKADFAATLLQNGKTLKDIQTEMNLSERSLERLVKQYVGISPKAFSRIVRFQSGLQALRQNDFNNLTDLAYQNDYFDQSHYIREFKEFTGMNPKQFIQQTNEQVENFPEWKI</sequence>
<dbReference type="Gene3D" id="1.10.10.60">
    <property type="entry name" value="Homeodomain-like"/>
    <property type="match status" value="1"/>
</dbReference>
<dbReference type="OrthoDB" id="323290at2"/>
<comment type="caution">
    <text evidence="5">The sequence shown here is derived from an EMBL/GenBank/DDBJ whole genome shotgun (WGS) entry which is preliminary data.</text>
</comment>
<evidence type="ECO:0000259" key="4">
    <source>
        <dbReference type="PROSITE" id="PS01124"/>
    </source>
</evidence>
<accession>A0A2S9J4J2</accession>
<dbReference type="GO" id="GO:0043565">
    <property type="term" value="F:sequence-specific DNA binding"/>
    <property type="evidence" value="ECO:0007669"/>
    <property type="project" value="InterPro"/>
</dbReference>
<dbReference type="EMBL" id="PVBQ01000006">
    <property type="protein sequence ID" value="PRD47670.1"/>
    <property type="molecule type" value="Genomic_DNA"/>
</dbReference>
<evidence type="ECO:0000256" key="2">
    <source>
        <dbReference type="ARBA" id="ARBA00023125"/>
    </source>
</evidence>
<keyword evidence="6" id="KW-1185">Reference proteome</keyword>
<organism evidence="5 6">
    <name type="scientific">Sphingobacterium haloxyli</name>
    <dbReference type="NCBI Taxonomy" id="2100533"/>
    <lineage>
        <taxon>Bacteria</taxon>
        <taxon>Pseudomonadati</taxon>
        <taxon>Bacteroidota</taxon>
        <taxon>Sphingobacteriia</taxon>
        <taxon>Sphingobacteriales</taxon>
        <taxon>Sphingobacteriaceae</taxon>
        <taxon>Sphingobacterium</taxon>
    </lineage>
</organism>
<evidence type="ECO:0000313" key="6">
    <source>
        <dbReference type="Proteomes" id="UP000239711"/>
    </source>
</evidence>
<dbReference type="AlphaFoldDB" id="A0A2S9J4J2"/>
<dbReference type="GO" id="GO:0003700">
    <property type="term" value="F:DNA-binding transcription factor activity"/>
    <property type="evidence" value="ECO:0007669"/>
    <property type="project" value="InterPro"/>
</dbReference>
<reference evidence="5 6" key="1">
    <citation type="submission" date="2018-02" db="EMBL/GenBank/DDBJ databases">
        <title>The draft genome of Sphingobacterium sp. 5JN-11.</title>
        <authorList>
            <person name="Liu L."/>
            <person name="Li L."/>
            <person name="Liang L."/>
            <person name="Zhang X."/>
            <person name="Wang T."/>
        </authorList>
    </citation>
    <scope>NUCLEOTIDE SEQUENCE [LARGE SCALE GENOMIC DNA]</scope>
    <source>
        <strain evidence="5 6">5JN-11</strain>
    </source>
</reference>
<dbReference type="InterPro" id="IPR009057">
    <property type="entry name" value="Homeodomain-like_sf"/>
</dbReference>
<name>A0A2S9J4J2_9SPHI</name>
<protein>
    <submittedName>
        <fullName evidence="5">AraC family transcriptional regulator</fullName>
    </submittedName>
</protein>
<dbReference type="SMART" id="SM00342">
    <property type="entry name" value="HTH_ARAC"/>
    <property type="match status" value="1"/>
</dbReference>
<dbReference type="SUPFAM" id="SSF46689">
    <property type="entry name" value="Homeodomain-like"/>
    <property type="match status" value="1"/>
</dbReference>
<dbReference type="InterPro" id="IPR018060">
    <property type="entry name" value="HTH_AraC"/>
</dbReference>
<dbReference type="Proteomes" id="UP000239711">
    <property type="component" value="Unassembled WGS sequence"/>
</dbReference>
<evidence type="ECO:0000313" key="5">
    <source>
        <dbReference type="EMBL" id="PRD47670.1"/>
    </source>
</evidence>
<dbReference type="RefSeq" id="WP_105716893.1">
    <property type="nucleotide sequence ID" value="NZ_PVBQ01000006.1"/>
</dbReference>